<dbReference type="Gene3D" id="2.30.110.10">
    <property type="entry name" value="Electron Transport, Fmn-binding Protein, Chain A"/>
    <property type="match status" value="1"/>
</dbReference>
<dbReference type="Pfam" id="PF12900">
    <property type="entry name" value="Pyridox_ox_2"/>
    <property type="match status" value="1"/>
</dbReference>
<evidence type="ECO:0000313" key="2">
    <source>
        <dbReference type="Proteomes" id="UP001431656"/>
    </source>
</evidence>
<dbReference type="InterPro" id="IPR012349">
    <property type="entry name" value="Split_barrel_FMN-bd"/>
</dbReference>
<name>A0AAN0K5Y0_9ACTN</name>
<dbReference type="AlphaFoldDB" id="A0AAN0K5Y0"/>
<protein>
    <submittedName>
        <fullName evidence="1">Pyridoxamine 5'-phosphate oxidase family protein</fullName>
    </submittedName>
</protein>
<dbReference type="InterPro" id="IPR024747">
    <property type="entry name" value="Pyridox_Oxase-rel"/>
</dbReference>
<dbReference type="Proteomes" id="UP001431656">
    <property type="component" value="Chromosome"/>
</dbReference>
<keyword evidence="2" id="KW-1185">Reference proteome</keyword>
<dbReference type="KEGG" id="broo:brsh051_04090"/>
<organism evidence="1 2">
    <name type="scientific">Brooklawnia propionicigenes</name>
    <dbReference type="NCBI Taxonomy" id="3041175"/>
    <lineage>
        <taxon>Bacteria</taxon>
        <taxon>Bacillati</taxon>
        <taxon>Actinomycetota</taxon>
        <taxon>Actinomycetes</taxon>
        <taxon>Propionibacteriales</taxon>
        <taxon>Propionibacteriaceae</taxon>
        <taxon>Brooklawnia</taxon>
    </lineage>
</organism>
<sequence>MTQIAYTQRACHDQERITDFLRTQRVGVLGLHTDDYPYPVPVNYVWHNDAVYFHGVGSGRKGELLQQAPKVGFTVFVEHGTVTARVACHADTAYLCVMVFGTAQQVTDPAEAADALQALVDKLTPGYYRSTITARMIERYRSGTGGNPVAVFRITPDLVTAKENTATADELFTI</sequence>
<dbReference type="PANTHER" id="PTHR34071">
    <property type="entry name" value="5-NITROIMIDAZOLE ANTIBIOTICS RESISTANCE PROTEIN, NIMA-FAMILY-RELATED PROTEIN-RELATED"/>
    <property type="match status" value="1"/>
</dbReference>
<dbReference type="PANTHER" id="PTHR34071:SF2">
    <property type="entry name" value="FLAVIN-NUCLEOTIDE-BINDING PROTEIN"/>
    <property type="match status" value="1"/>
</dbReference>
<gene>
    <name evidence="1" type="ORF">brsh051_04090</name>
</gene>
<evidence type="ECO:0000313" key="1">
    <source>
        <dbReference type="EMBL" id="BEH01128.1"/>
    </source>
</evidence>
<dbReference type="EMBL" id="AP028056">
    <property type="protein sequence ID" value="BEH01128.1"/>
    <property type="molecule type" value="Genomic_DNA"/>
</dbReference>
<proteinExistence type="predicted"/>
<dbReference type="RefSeq" id="WP_286267099.1">
    <property type="nucleotide sequence ID" value="NZ_AP028056.1"/>
</dbReference>
<reference evidence="1" key="1">
    <citation type="journal article" date="2024" name="Int. J. Syst. Evol. Microbiol.">
        <title>Brooklawnia propionicigenes sp. nov., a facultatively anaerobic, propionate-producing bacterium isolated from a methanogenic reactor treating waste from cattle farms.</title>
        <authorList>
            <person name="Akita Y."/>
            <person name="Ueki A."/>
            <person name="Tonouchi A."/>
            <person name="Sugawara Y."/>
            <person name="Honma S."/>
            <person name="Kaku N."/>
            <person name="Ueki K."/>
        </authorList>
    </citation>
    <scope>NUCLEOTIDE SEQUENCE</scope>
    <source>
        <strain evidence="1">SH051</strain>
    </source>
</reference>
<dbReference type="SUPFAM" id="SSF50475">
    <property type="entry name" value="FMN-binding split barrel"/>
    <property type="match status" value="1"/>
</dbReference>
<accession>A0AAN0K5Y0</accession>